<dbReference type="EMBL" id="CP060718">
    <property type="protein sequence ID" value="QNN68390.1"/>
    <property type="molecule type" value="Genomic_DNA"/>
</dbReference>
<dbReference type="PROSITE" id="PS00061">
    <property type="entry name" value="ADH_SHORT"/>
    <property type="match status" value="1"/>
</dbReference>
<protein>
    <submittedName>
        <fullName evidence="3">SDR family oxidoreductase</fullName>
    </submittedName>
</protein>
<sequence length="244" mass="25983">MQPEQDRTAIVTGAAKRVGAEIAGALQADGWTVIAHVRDPGDTVPAGMHKVVADLSQPDCAERIFAAAAGLPTVRLLVNNAARFAEDSIGAFNPTEFDAHMAVNARAPALLIDRLARAHDGGDALVVNILDSKLLAPNPDFASYTVSKQALAGLTGIAARALAGRGIRVNGIAPALMLRSSGQSAENFAEMHRRNPLRRGVEPKDVVDALRYFIDSRCVTGQTITIDSGQHFLNLERDVQFLET</sequence>
<name>A0A7G9SKL5_9SPHN</name>
<dbReference type="SUPFAM" id="SSF51735">
    <property type="entry name" value="NAD(P)-binding Rossmann-fold domains"/>
    <property type="match status" value="1"/>
</dbReference>
<organism evidence="3 4">
    <name type="scientific">Sphingomonas lutea</name>
    <dbReference type="NCBI Taxonomy" id="1045317"/>
    <lineage>
        <taxon>Bacteria</taxon>
        <taxon>Pseudomonadati</taxon>
        <taxon>Pseudomonadota</taxon>
        <taxon>Alphaproteobacteria</taxon>
        <taxon>Sphingomonadales</taxon>
        <taxon>Sphingomonadaceae</taxon>
        <taxon>Sphingomonas</taxon>
    </lineage>
</organism>
<dbReference type="PANTHER" id="PTHR43639:SF1">
    <property type="entry name" value="SHORT-CHAIN DEHYDROGENASE_REDUCTASE FAMILY PROTEIN"/>
    <property type="match status" value="1"/>
</dbReference>
<dbReference type="AlphaFoldDB" id="A0A7G9SKL5"/>
<dbReference type="PRINTS" id="PR00081">
    <property type="entry name" value="GDHRDH"/>
</dbReference>
<dbReference type="Gene3D" id="3.40.50.720">
    <property type="entry name" value="NAD(P)-binding Rossmann-like Domain"/>
    <property type="match status" value="1"/>
</dbReference>
<proteinExistence type="inferred from homology"/>
<dbReference type="Pfam" id="PF13561">
    <property type="entry name" value="adh_short_C2"/>
    <property type="match status" value="1"/>
</dbReference>
<keyword evidence="2" id="KW-0560">Oxidoreductase</keyword>
<evidence type="ECO:0000313" key="4">
    <source>
        <dbReference type="Proteomes" id="UP000515971"/>
    </source>
</evidence>
<dbReference type="Proteomes" id="UP000515971">
    <property type="component" value="Chromosome"/>
</dbReference>
<comment type="similarity">
    <text evidence="1">Belongs to the short-chain dehydrogenases/reductases (SDR) family.</text>
</comment>
<evidence type="ECO:0000256" key="2">
    <source>
        <dbReference type="ARBA" id="ARBA00023002"/>
    </source>
</evidence>
<evidence type="ECO:0000313" key="3">
    <source>
        <dbReference type="EMBL" id="QNN68390.1"/>
    </source>
</evidence>
<dbReference type="InterPro" id="IPR036291">
    <property type="entry name" value="NAD(P)-bd_dom_sf"/>
</dbReference>
<accession>A0A7G9SKL5</accession>
<keyword evidence="4" id="KW-1185">Reference proteome</keyword>
<dbReference type="InterPro" id="IPR020904">
    <property type="entry name" value="Sc_DH/Rdtase_CS"/>
</dbReference>
<dbReference type="PANTHER" id="PTHR43639">
    <property type="entry name" value="OXIDOREDUCTASE, SHORT-CHAIN DEHYDROGENASE/REDUCTASE FAMILY (AFU_ORTHOLOGUE AFUA_5G02870)"/>
    <property type="match status" value="1"/>
</dbReference>
<dbReference type="KEGG" id="slut:H9L13_05885"/>
<dbReference type="RefSeq" id="WP_187539859.1">
    <property type="nucleotide sequence ID" value="NZ_BAABJT010000001.1"/>
</dbReference>
<reference evidence="3 4" key="1">
    <citation type="submission" date="2020-08" db="EMBL/GenBank/DDBJ databases">
        <title>Genome sequence of Sphingomonas lutea KCTC 23642T.</title>
        <authorList>
            <person name="Hyun D.-W."/>
            <person name="Bae J.-W."/>
        </authorList>
    </citation>
    <scope>NUCLEOTIDE SEQUENCE [LARGE SCALE GENOMIC DNA]</scope>
    <source>
        <strain evidence="3 4">KCTC 23642</strain>
    </source>
</reference>
<dbReference type="InterPro" id="IPR002347">
    <property type="entry name" value="SDR_fam"/>
</dbReference>
<gene>
    <name evidence="3" type="ORF">H9L13_05885</name>
</gene>
<evidence type="ECO:0000256" key="1">
    <source>
        <dbReference type="ARBA" id="ARBA00006484"/>
    </source>
</evidence>
<dbReference type="GO" id="GO:0016491">
    <property type="term" value="F:oxidoreductase activity"/>
    <property type="evidence" value="ECO:0007669"/>
    <property type="project" value="UniProtKB-KW"/>
</dbReference>